<feature type="compositionally biased region" description="Polar residues" evidence="1">
    <location>
        <begin position="25"/>
        <end position="34"/>
    </location>
</feature>
<evidence type="ECO:0000256" key="1">
    <source>
        <dbReference type="SAM" id="MobiDB-lite"/>
    </source>
</evidence>
<dbReference type="AlphaFoldDB" id="A0ABD3DQR0"/>
<accession>A0ABD3DQR0</accession>
<keyword evidence="3" id="KW-1185">Reference proteome</keyword>
<evidence type="ECO:0008006" key="4">
    <source>
        <dbReference type="Google" id="ProtNLM"/>
    </source>
</evidence>
<reference evidence="3" key="1">
    <citation type="journal article" date="2024" name="IScience">
        <title>Strigolactones Initiate the Formation of Haustorium-like Structures in Castilleja.</title>
        <authorList>
            <person name="Buerger M."/>
            <person name="Peterson D."/>
            <person name="Chory J."/>
        </authorList>
    </citation>
    <scope>NUCLEOTIDE SEQUENCE [LARGE SCALE GENOMIC DNA]</scope>
</reference>
<feature type="region of interest" description="Disordered" evidence="1">
    <location>
        <begin position="1"/>
        <end position="72"/>
    </location>
</feature>
<sequence length="72" mass="8290">MDKEKARMERKQYLARRRQNLIHGENNSNVQTDLSSRKRKSNISTSTAVEHAQSQDPESSTAAPRRGRPRVK</sequence>
<gene>
    <name evidence="2" type="ORF">CASFOL_014512</name>
</gene>
<evidence type="ECO:0000313" key="3">
    <source>
        <dbReference type="Proteomes" id="UP001632038"/>
    </source>
</evidence>
<protein>
    <recommendedName>
        <fullName evidence="4">IBB domain-containing protein</fullName>
    </recommendedName>
</protein>
<proteinExistence type="predicted"/>
<dbReference type="Proteomes" id="UP001632038">
    <property type="component" value="Unassembled WGS sequence"/>
</dbReference>
<name>A0ABD3DQR0_9LAMI</name>
<feature type="compositionally biased region" description="Polar residues" evidence="1">
    <location>
        <begin position="42"/>
        <end position="62"/>
    </location>
</feature>
<feature type="compositionally biased region" description="Basic and acidic residues" evidence="1">
    <location>
        <begin position="1"/>
        <end position="12"/>
    </location>
</feature>
<organism evidence="2 3">
    <name type="scientific">Castilleja foliolosa</name>
    <dbReference type="NCBI Taxonomy" id="1961234"/>
    <lineage>
        <taxon>Eukaryota</taxon>
        <taxon>Viridiplantae</taxon>
        <taxon>Streptophyta</taxon>
        <taxon>Embryophyta</taxon>
        <taxon>Tracheophyta</taxon>
        <taxon>Spermatophyta</taxon>
        <taxon>Magnoliopsida</taxon>
        <taxon>eudicotyledons</taxon>
        <taxon>Gunneridae</taxon>
        <taxon>Pentapetalae</taxon>
        <taxon>asterids</taxon>
        <taxon>lamiids</taxon>
        <taxon>Lamiales</taxon>
        <taxon>Orobanchaceae</taxon>
        <taxon>Pedicularideae</taxon>
        <taxon>Castillejinae</taxon>
        <taxon>Castilleja</taxon>
    </lineage>
</organism>
<dbReference type="EMBL" id="JAVIJP010000016">
    <property type="protein sequence ID" value="KAL3643697.1"/>
    <property type="molecule type" value="Genomic_DNA"/>
</dbReference>
<comment type="caution">
    <text evidence="2">The sequence shown here is derived from an EMBL/GenBank/DDBJ whole genome shotgun (WGS) entry which is preliminary data.</text>
</comment>
<evidence type="ECO:0000313" key="2">
    <source>
        <dbReference type="EMBL" id="KAL3643697.1"/>
    </source>
</evidence>